<gene>
    <name evidence="3" type="primary">ppd9</name>
</gene>
<accession>A0A0N7DIG3</accession>
<dbReference type="AlphaFoldDB" id="A0A0N7DIG3"/>
<reference evidence="3" key="1">
    <citation type="journal article" date="2015" name="Nature">
        <title>Bacteriocin production augments niche competition by enterococci in the mammalian gastrointestinal tract.</title>
        <authorList>
            <person name="Kommineni S."/>
            <person name="Bretl D.J."/>
            <person name="Lam V."/>
            <person name="Chakraborty R."/>
            <person name="Hayward M."/>
            <person name="Simpson P."/>
            <person name="Cao Y."/>
            <person name="Bousounis P."/>
            <person name="Kristich C.J."/>
            <person name="Salzman N.H."/>
        </authorList>
    </citation>
    <scope>NUCLEOTIDE SEQUENCE</scope>
    <source>
        <strain evidence="3">CK135</strain>
        <plasmid evidence="3">pPD1</plasmid>
    </source>
</reference>
<dbReference type="EMBL" id="KT290268">
    <property type="protein sequence ID" value="AKU62167.1"/>
    <property type="molecule type" value="Genomic_DNA"/>
</dbReference>
<evidence type="ECO:0000313" key="3">
    <source>
        <dbReference type="EMBL" id="AKU62167.1"/>
    </source>
</evidence>
<organism evidence="3">
    <name type="scientific">Enterococcus faecalis</name>
    <name type="common">Streptococcus faecalis</name>
    <dbReference type="NCBI Taxonomy" id="1351"/>
    <lineage>
        <taxon>Bacteria</taxon>
        <taxon>Bacillati</taxon>
        <taxon>Bacillota</taxon>
        <taxon>Bacilli</taxon>
        <taxon>Lactobacillales</taxon>
        <taxon>Enterococcaceae</taxon>
        <taxon>Enterococcus</taxon>
    </lineage>
</organism>
<feature type="compositionally biased region" description="Basic and acidic residues" evidence="1">
    <location>
        <begin position="50"/>
        <end position="85"/>
    </location>
</feature>
<feature type="region of interest" description="Disordered" evidence="1">
    <location>
        <begin position="35"/>
        <end position="105"/>
    </location>
</feature>
<keyword evidence="2" id="KW-0732">Signal</keyword>
<evidence type="ECO:0000256" key="2">
    <source>
        <dbReference type="SAM" id="SignalP"/>
    </source>
</evidence>
<protein>
    <submittedName>
        <fullName evidence="3">Ppd9</fullName>
    </submittedName>
</protein>
<proteinExistence type="predicted"/>
<dbReference type="PROSITE" id="PS51257">
    <property type="entry name" value="PROKAR_LIPOPROTEIN"/>
    <property type="match status" value="1"/>
</dbReference>
<geneLocation type="plasmid" evidence="3">
    <name>pPD1</name>
</geneLocation>
<dbReference type="RefSeq" id="WP_172687128.1">
    <property type="nucleotide sequence ID" value="NZ_KT290268.1"/>
</dbReference>
<feature type="signal peptide" evidence="2">
    <location>
        <begin position="1"/>
        <end position="31"/>
    </location>
</feature>
<sequence length="105" mass="11148">MYHKKLIYGGRRKLKKIVLTIAAGVAVFSLAACGGSKEKKTENSTATSSKVEEAKEKGSSALDEAKDKANEAVEKGKEKVEEGKTKASKAIEGASKELESSDTNN</sequence>
<name>A0A0N7DIG3_ENTFL</name>
<feature type="chain" id="PRO_5006011577" evidence="2">
    <location>
        <begin position="32"/>
        <end position="105"/>
    </location>
</feature>
<evidence type="ECO:0000256" key="1">
    <source>
        <dbReference type="SAM" id="MobiDB-lite"/>
    </source>
</evidence>
<keyword evidence="3" id="KW-0614">Plasmid</keyword>